<dbReference type="InterPro" id="IPR013783">
    <property type="entry name" value="Ig-like_fold"/>
</dbReference>
<evidence type="ECO:0000259" key="3">
    <source>
        <dbReference type="SMART" id="SM01217"/>
    </source>
</evidence>
<feature type="domain" description="Fibronectin type III-like" evidence="3">
    <location>
        <begin position="686"/>
        <end position="757"/>
    </location>
</feature>
<dbReference type="Pfam" id="PF14310">
    <property type="entry name" value="Fn3-like"/>
    <property type="match status" value="1"/>
</dbReference>
<dbReference type="GO" id="GO:0008422">
    <property type="term" value="F:beta-glucosidase activity"/>
    <property type="evidence" value="ECO:0007669"/>
    <property type="project" value="UniProtKB-ARBA"/>
</dbReference>
<comment type="similarity">
    <text evidence="1">Belongs to the glycosyl hydrolase 3 family.</text>
</comment>
<name>A0A0S6W776_VECG1</name>
<dbReference type="PRINTS" id="PR00133">
    <property type="entry name" value="GLHYDRLASE3"/>
</dbReference>
<dbReference type="eggNOG" id="COG1472">
    <property type="taxonomic scope" value="Bacteria"/>
</dbReference>
<dbReference type="STRING" id="1499967.U27_02346"/>
<dbReference type="Pfam" id="PF00933">
    <property type="entry name" value="Glyco_hydro_3"/>
    <property type="match status" value="1"/>
</dbReference>
<keyword evidence="5" id="KW-1185">Reference proteome</keyword>
<dbReference type="SUPFAM" id="SSF51445">
    <property type="entry name" value="(Trans)glycosidases"/>
    <property type="match status" value="1"/>
</dbReference>
<dbReference type="SMART" id="SM01217">
    <property type="entry name" value="Fn3_like"/>
    <property type="match status" value="1"/>
</dbReference>
<reference evidence="4" key="1">
    <citation type="journal article" date="2015" name="PeerJ">
        <title>First genomic representation of candidate bacterial phylum KSB3 points to enhanced environmental sensing as a trigger of wastewater bulking.</title>
        <authorList>
            <person name="Sekiguchi Y."/>
            <person name="Ohashi A."/>
            <person name="Parks D.H."/>
            <person name="Yamauchi T."/>
            <person name="Tyson G.W."/>
            <person name="Hugenholtz P."/>
        </authorList>
    </citation>
    <scope>NUCLEOTIDE SEQUENCE [LARGE SCALE GENOMIC DNA]</scope>
</reference>
<dbReference type="InterPro" id="IPR036881">
    <property type="entry name" value="Glyco_hydro_3_C_sf"/>
</dbReference>
<evidence type="ECO:0000313" key="4">
    <source>
        <dbReference type="EMBL" id="GAK55512.1"/>
    </source>
</evidence>
<dbReference type="Proteomes" id="UP000030661">
    <property type="component" value="Unassembled WGS sequence"/>
</dbReference>
<dbReference type="SUPFAM" id="SSF52279">
    <property type="entry name" value="Beta-D-glucan exohydrolase, C-terminal domain"/>
    <property type="match status" value="1"/>
</dbReference>
<gene>
    <name evidence="4" type="ORF">U27_02346</name>
</gene>
<dbReference type="FunFam" id="2.60.40.10:FF:000495">
    <property type="entry name" value="Periplasmic beta-glucosidase"/>
    <property type="match status" value="1"/>
</dbReference>
<evidence type="ECO:0000313" key="5">
    <source>
        <dbReference type="Proteomes" id="UP000030661"/>
    </source>
</evidence>
<dbReference type="InterPro" id="IPR002772">
    <property type="entry name" value="Glyco_hydro_3_C"/>
</dbReference>
<protein>
    <submittedName>
        <fullName evidence="4">Glycoside hydrolase family 3 domain protein</fullName>
    </submittedName>
</protein>
<dbReference type="PANTHER" id="PTHR30620">
    <property type="entry name" value="PERIPLASMIC BETA-GLUCOSIDASE-RELATED"/>
    <property type="match status" value="1"/>
</dbReference>
<dbReference type="InterPro" id="IPR026891">
    <property type="entry name" value="Fn3-like"/>
</dbReference>
<dbReference type="HOGENOM" id="CLU_004542_5_1_0"/>
<dbReference type="GO" id="GO:0009251">
    <property type="term" value="P:glucan catabolic process"/>
    <property type="evidence" value="ECO:0007669"/>
    <property type="project" value="TreeGrafter"/>
</dbReference>
<dbReference type="Pfam" id="PF01915">
    <property type="entry name" value="Glyco_hydro_3_C"/>
    <property type="match status" value="1"/>
</dbReference>
<keyword evidence="2 4" id="KW-0378">Hydrolase</keyword>
<evidence type="ECO:0000256" key="1">
    <source>
        <dbReference type="ARBA" id="ARBA00005336"/>
    </source>
</evidence>
<dbReference type="Gene3D" id="3.40.50.1700">
    <property type="entry name" value="Glycoside hydrolase family 3 C-terminal domain"/>
    <property type="match status" value="1"/>
</dbReference>
<dbReference type="Gene3D" id="3.20.20.300">
    <property type="entry name" value="Glycoside hydrolase, family 3, N-terminal domain"/>
    <property type="match status" value="1"/>
</dbReference>
<organism evidence="4">
    <name type="scientific">Vecturithrix granuli</name>
    <dbReference type="NCBI Taxonomy" id="1499967"/>
    <lineage>
        <taxon>Bacteria</taxon>
        <taxon>Candidatus Moduliflexota</taxon>
        <taxon>Candidatus Vecturitrichia</taxon>
        <taxon>Candidatus Vecturitrichales</taxon>
        <taxon>Candidatus Vecturitrichaceae</taxon>
        <taxon>Candidatus Vecturithrix</taxon>
    </lineage>
</organism>
<accession>A0A0S6W776</accession>
<dbReference type="InterPro" id="IPR017853">
    <property type="entry name" value="GH"/>
</dbReference>
<dbReference type="InterPro" id="IPR051915">
    <property type="entry name" value="Cellulose_Degrad_GH3"/>
</dbReference>
<dbReference type="EMBL" id="DF820463">
    <property type="protein sequence ID" value="GAK55512.1"/>
    <property type="molecule type" value="Genomic_DNA"/>
</dbReference>
<dbReference type="InterPro" id="IPR036962">
    <property type="entry name" value="Glyco_hydro_3_N_sf"/>
</dbReference>
<dbReference type="Gene3D" id="2.60.40.10">
    <property type="entry name" value="Immunoglobulins"/>
    <property type="match status" value="1"/>
</dbReference>
<dbReference type="AlphaFoldDB" id="A0A0S6W776"/>
<dbReference type="InterPro" id="IPR001764">
    <property type="entry name" value="Glyco_hydro_3_N"/>
</dbReference>
<dbReference type="PANTHER" id="PTHR30620:SF123">
    <property type="entry name" value="BETA-XYLOSIDASE"/>
    <property type="match status" value="1"/>
</dbReference>
<evidence type="ECO:0000256" key="2">
    <source>
        <dbReference type="ARBA" id="ARBA00022801"/>
    </source>
</evidence>
<proteinExistence type="inferred from homology"/>
<sequence>MKQEQTVYQDASQSIDCRVNDLLARMTVEEKCAQLGSYWVFELLENFTFSTNKAQKLLPYGIGQITRIGGASTFHPKEAADMANRIQKYLLEETRLGIPAMIHEECCSGLMTRGATLFPQAIGVAATWNPELTQKMTSVIRDQMRAIGAHQGLAPVLDVTRDPRWGRTEETMGEDPYLVAKMGCAYVRGLQEKDGKRVAVATGKHFVGYGNSEGGMNWSPCHIPERELHEVFLYPFEAAVKEAGLASIMNSYSELDGVPCCASKKLLREILRETWQFDGIVVSDYFAINMLYQYHKIARTKQEAANQALLAGIDVELPSTDCFGEPLRKALEDGIISMDELDAVVTRILAMKFALGIFDQPYVKSEAAELVFETAEQRKLAYTLAAESIVLLKNDHLLPLSPEIKSLAVIGPNADSWRNMIGDYAYPCHIETLKKDMHNGESPFGTPIPDDLDDISDALNVVTIFEAIKARVSPDTQLYFAQGCDVLNETKDGFPVAVAAAKKAEAAIVVVGDRAGLVEGCTSGEARDRAMLDLPGVQKELIQAVCATGTPVIVVLVQGRPHTLTWEHEHVQAMLSAWLPGEEGGNAVADVLFDKVNPGGKLPISFPQAVGQIPVFYGHKPSGGRSHWLGNYVEMSPKPLYPFGHGLSYTTFTYENLCIDQTTIPQDGSVQIEMDLRNSGACAGDEVVQLYVHFIPEQCIITRPLKELKGFTRVHLQAGATAHVTFTLHAEQLAFYQEDLQYALNPGKVEVMIGSSAEDLRLRGEFVISGESAQPVSKKVFFSEAVVSKYC</sequence>